<dbReference type="InterPro" id="IPR034015">
    <property type="entry name" value="M1_LTA4H"/>
</dbReference>
<comment type="cofactor">
    <cofactor evidence="2">
        <name>Zn(2+)</name>
        <dbReference type="ChEBI" id="CHEBI:29105"/>
    </cofactor>
    <text evidence="2">Binds 1 zinc ion per subunit.</text>
</comment>
<feature type="active site" description="Proton donor" evidence="1">
    <location>
        <position position="414"/>
    </location>
</feature>
<feature type="domain" description="Aminopeptidase N-like N-terminal" evidence="5">
    <location>
        <begin position="50"/>
        <end position="218"/>
    </location>
</feature>
<organism evidence="6 7">
    <name type="scientific">Hymenobacter amundsenii</name>
    <dbReference type="NCBI Taxonomy" id="2006685"/>
    <lineage>
        <taxon>Bacteria</taxon>
        <taxon>Pseudomonadati</taxon>
        <taxon>Bacteroidota</taxon>
        <taxon>Cytophagia</taxon>
        <taxon>Cytophagales</taxon>
        <taxon>Hymenobacteraceae</taxon>
        <taxon>Hymenobacter</taxon>
    </lineage>
</organism>
<evidence type="ECO:0000256" key="1">
    <source>
        <dbReference type="PIRSR" id="PIRSR634015-1"/>
    </source>
</evidence>
<keyword evidence="7" id="KW-1185">Reference proteome</keyword>
<dbReference type="OrthoDB" id="100605at2"/>
<dbReference type="PANTHER" id="PTHR45726">
    <property type="entry name" value="LEUKOTRIENE A-4 HYDROLASE"/>
    <property type="match status" value="1"/>
</dbReference>
<dbReference type="InterPro" id="IPR045357">
    <property type="entry name" value="Aminopeptidase_N-like_N"/>
</dbReference>
<feature type="binding site" evidence="2">
    <location>
        <position position="362"/>
    </location>
    <ligand>
        <name>Zn(2+)</name>
        <dbReference type="ChEBI" id="CHEBI:29105"/>
        <note>catalytic</note>
    </ligand>
</feature>
<dbReference type="SUPFAM" id="SSF55486">
    <property type="entry name" value="Metalloproteases ('zincins'), catalytic domain"/>
    <property type="match status" value="1"/>
</dbReference>
<evidence type="ECO:0000256" key="2">
    <source>
        <dbReference type="PIRSR" id="PIRSR634015-3"/>
    </source>
</evidence>
<evidence type="ECO:0000313" key="7">
    <source>
        <dbReference type="Proteomes" id="UP000197277"/>
    </source>
</evidence>
<dbReference type="AlphaFoldDB" id="A0A246FRA9"/>
<feature type="domain" description="Peptidase M1 membrane alanine aminopeptidase" evidence="4">
    <location>
        <begin position="335"/>
        <end position="475"/>
    </location>
</feature>
<feature type="binding site" evidence="2">
    <location>
        <position position="343"/>
    </location>
    <ligand>
        <name>Zn(2+)</name>
        <dbReference type="ChEBI" id="CHEBI:29105"/>
        <note>catalytic</note>
    </ligand>
</feature>
<feature type="chain" id="PRO_5013190570" evidence="3">
    <location>
        <begin position="22"/>
        <end position="555"/>
    </location>
</feature>
<dbReference type="Gene3D" id="2.60.40.1730">
    <property type="entry name" value="tricorn interacting facor f3 domain"/>
    <property type="match status" value="1"/>
</dbReference>
<accession>A0A246FRA9</accession>
<dbReference type="Pfam" id="PF01433">
    <property type="entry name" value="Peptidase_M1"/>
    <property type="match status" value="1"/>
</dbReference>
<dbReference type="EMBL" id="NIRR01000004">
    <property type="protein sequence ID" value="OWP64314.1"/>
    <property type="molecule type" value="Genomic_DNA"/>
</dbReference>
<gene>
    <name evidence="6" type="ORF">CDA63_04560</name>
</gene>
<feature type="active site" description="Proton acceptor" evidence="1">
    <location>
        <position position="340"/>
    </location>
</feature>
<dbReference type="CDD" id="cd09603">
    <property type="entry name" value="M1_APN_like"/>
    <property type="match status" value="1"/>
</dbReference>
<dbReference type="InterPro" id="IPR014782">
    <property type="entry name" value="Peptidase_M1_dom"/>
</dbReference>
<evidence type="ECO:0000259" key="4">
    <source>
        <dbReference type="Pfam" id="PF01433"/>
    </source>
</evidence>
<keyword evidence="2" id="KW-0479">Metal-binding</keyword>
<keyword evidence="2" id="KW-0862">Zinc</keyword>
<evidence type="ECO:0000256" key="3">
    <source>
        <dbReference type="SAM" id="SignalP"/>
    </source>
</evidence>
<dbReference type="InterPro" id="IPR042097">
    <property type="entry name" value="Aminopeptidase_N-like_N_sf"/>
</dbReference>
<dbReference type="RefSeq" id="WP_088463270.1">
    <property type="nucleotide sequence ID" value="NZ_NIRR01000004.1"/>
</dbReference>
<dbReference type="Gene3D" id="1.10.390.10">
    <property type="entry name" value="Neutral Protease Domain 2"/>
    <property type="match status" value="1"/>
</dbReference>
<protein>
    <submittedName>
        <fullName evidence="6">Peptidase M1</fullName>
    </submittedName>
</protein>
<dbReference type="Pfam" id="PF17900">
    <property type="entry name" value="Peptidase_M1_N"/>
    <property type="match status" value="1"/>
</dbReference>
<dbReference type="Proteomes" id="UP000197277">
    <property type="component" value="Unassembled WGS sequence"/>
</dbReference>
<proteinExistence type="predicted"/>
<dbReference type="InterPro" id="IPR027268">
    <property type="entry name" value="Peptidase_M4/M1_CTD_sf"/>
</dbReference>
<name>A0A246FRA9_9BACT</name>
<evidence type="ECO:0000259" key="5">
    <source>
        <dbReference type="Pfam" id="PF17900"/>
    </source>
</evidence>
<evidence type="ECO:0000313" key="6">
    <source>
        <dbReference type="EMBL" id="OWP64314.1"/>
    </source>
</evidence>
<dbReference type="SUPFAM" id="SSF63737">
    <property type="entry name" value="Leukotriene A4 hydrolase N-terminal domain"/>
    <property type="match status" value="1"/>
</dbReference>
<reference evidence="6 7" key="1">
    <citation type="submission" date="2017-06" db="EMBL/GenBank/DDBJ databases">
        <title>Hymenobacter amundsenii sp. nov. isolated from regoliths in Antarctica.</title>
        <authorList>
            <person name="Sedlacek I."/>
            <person name="Kralova S."/>
            <person name="Pantucek R."/>
            <person name="Svec P."/>
            <person name="Holochova P."/>
            <person name="Stankova E."/>
            <person name="Vrbovska V."/>
            <person name="Busse H.-J."/>
        </authorList>
    </citation>
    <scope>NUCLEOTIDE SEQUENCE [LARGE SCALE GENOMIC DNA]</scope>
    <source>
        <strain evidence="6 7">CCM 8682</strain>
    </source>
</reference>
<feature type="binding site" evidence="2">
    <location>
        <position position="339"/>
    </location>
    <ligand>
        <name>Zn(2+)</name>
        <dbReference type="ChEBI" id="CHEBI:29105"/>
        <note>catalytic</note>
    </ligand>
</feature>
<feature type="signal peptide" evidence="3">
    <location>
        <begin position="1"/>
        <end position="21"/>
    </location>
</feature>
<keyword evidence="3" id="KW-0732">Signal</keyword>
<comment type="caution">
    <text evidence="6">The sequence shown here is derived from an EMBL/GenBank/DDBJ whole genome shotgun (WGS) entry which is preliminary data.</text>
</comment>
<sequence>MRFPILLLLSAMLGLMRPAAAQLLQTASTFSRPDSLRGHLTPLRTCYDINYYHLDVRLDVAGRAIRGSNEFRFTATQDFTRLQFDLFANMTVEKVEYQGKPLPFTREFNAVFVTFPEPIKQGQRAAFTVYYGGQPTVAQNAPWDGGFVFAEHGAGQPWVATACQGVGASIWWPCKDHQADEVDSMLISITVPKGLTDVSNGRLRRTTKLKGGATRFDWFVANPINNYDVALNVANYTHFSDTYAGEKGPLSLDYWVLPENLTKAKKQFGENVKPMLKSMEYWFGPYPFYEDGYKLIETPHLGMEHQSAVAYGNEYRNGYRGQDRSGTGWGLKWDFIIIHESGHEWFGNNITSKDIADMWIHEAFTTYSEALFVESQFGKDAARAYIHGQRRNIRNDAPIIGPYEVNEEGSSDMYDKGSNLIHLIRTAYVPDDAKWREVLRGLNRTFYHQTVTTAQVVDYFNQQTGQNLTPVFDQYLRHPGLPVLEVRFPATGPPLARWIAAVPGFELPARLRVRGAAGFVPVPLTTTFQPVNLPGLSKDNLEVDTENCYIGTLVE</sequence>
<dbReference type="PANTHER" id="PTHR45726:SF3">
    <property type="entry name" value="LEUKOTRIENE A-4 HYDROLASE"/>
    <property type="match status" value="1"/>
</dbReference>
<dbReference type="GO" id="GO:0008237">
    <property type="term" value="F:metallopeptidase activity"/>
    <property type="evidence" value="ECO:0007669"/>
    <property type="project" value="InterPro"/>
</dbReference>
<dbReference type="GO" id="GO:0008270">
    <property type="term" value="F:zinc ion binding"/>
    <property type="evidence" value="ECO:0007669"/>
    <property type="project" value="InterPro"/>
</dbReference>